<dbReference type="EMBL" id="JAHWDF010000010">
    <property type="protein sequence ID" value="MBW2962181.1"/>
    <property type="molecule type" value="Genomic_DNA"/>
</dbReference>
<reference evidence="1 2" key="1">
    <citation type="submission" date="2021-07" db="EMBL/GenBank/DDBJ databases">
        <title>Mesonia aestuariivivens sp. nov., isolated from a tidal flat.</title>
        <authorList>
            <person name="Kim Y.-O."/>
            <person name="Yoon J.-H."/>
        </authorList>
    </citation>
    <scope>NUCLEOTIDE SEQUENCE [LARGE SCALE GENOMIC DNA]</scope>
    <source>
        <strain evidence="1 2">JHPTF-M18</strain>
    </source>
</reference>
<evidence type="ECO:0000313" key="2">
    <source>
        <dbReference type="Proteomes" id="UP000719267"/>
    </source>
</evidence>
<organism evidence="1 2">
    <name type="scientific">Mesonia aestuariivivens</name>
    <dbReference type="NCBI Taxonomy" id="2796128"/>
    <lineage>
        <taxon>Bacteria</taxon>
        <taxon>Pseudomonadati</taxon>
        <taxon>Bacteroidota</taxon>
        <taxon>Flavobacteriia</taxon>
        <taxon>Flavobacteriales</taxon>
        <taxon>Flavobacteriaceae</taxon>
        <taxon>Mesonia</taxon>
    </lineage>
</organism>
<dbReference type="RefSeq" id="WP_219040467.1">
    <property type="nucleotide sequence ID" value="NZ_JAHWDF010000010.1"/>
</dbReference>
<evidence type="ECO:0000313" key="1">
    <source>
        <dbReference type="EMBL" id="MBW2962181.1"/>
    </source>
</evidence>
<comment type="caution">
    <text evidence="1">The sequence shown here is derived from an EMBL/GenBank/DDBJ whole genome shotgun (WGS) entry which is preliminary data.</text>
</comment>
<protein>
    <submittedName>
        <fullName evidence="1">Uncharacterized protein</fullName>
    </submittedName>
</protein>
<dbReference type="Proteomes" id="UP000719267">
    <property type="component" value="Unassembled WGS sequence"/>
</dbReference>
<accession>A0ABS6W2U1</accession>
<name>A0ABS6W2U1_9FLAO</name>
<keyword evidence="2" id="KW-1185">Reference proteome</keyword>
<proteinExistence type="predicted"/>
<gene>
    <name evidence="1" type="ORF">KW502_10255</name>
</gene>
<sequence length="128" mass="14646">MNNEIVFKNNIDAKKVFYDYKKANNFILNDHGEFKKYAYKIVDGVEYPHAIKLLEVFTDGNVILYFNKKTSNTAHTGVTSSGMGMMYTNFDYYLGVSGEDVVTDLRNGNTYSKRFKKIAKNTLAIVQN</sequence>